<reference evidence="2" key="1">
    <citation type="journal article" date="2019" name="Int. J. Syst. Evol. Microbiol.">
        <title>The Global Catalogue of Microorganisms (GCM) 10K type strain sequencing project: providing services to taxonomists for standard genome sequencing and annotation.</title>
        <authorList>
            <consortium name="The Broad Institute Genomics Platform"/>
            <consortium name="The Broad Institute Genome Sequencing Center for Infectious Disease"/>
            <person name="Wu L."/>
            <person name="Ma J."/>
        </authorList>
    </citation>
    <scope>NUCLEOTIDE SEQUENCE [LARGE SCALE GENOMIC DNA]</scope>
    <source>
        <strain evidence="2">JCM 17110</strain>
    </source>
</reference>
<dbReference type="Proteomes" id="UP001500795">
    <property type="component" value="Unassembled WGS sequence"/>
</dbReference>
<name>A0ABP6WDZ2_9GAMM</name>
<organism evidence="1 2">
    <name type="scientific">Zobellella aerophila</name>
    <dbReference type="NCBI Taxonomy" id="870480"/>
    <lineage>
        <taxon>Bacteria</taxon>
        <taxon>Pseudomonadati</taxon>
        <taxon>Pseudomonadota</taxon>
        <taxon>Gammaproteobacteria</taxon>
        <taxon>Aeromonadales</taxon>
        <taxon>Aeromonadaceae</taxon>
        <taxon>Zobellella</taxon>
    </lineage>
</organism>
<evidence type="ECO:0000313" key="1">
    <source>
        <dbReference type="EMBL" id="GAA3548700.1"/>
    </source>
</evidence>
<dbReference type="RefSeq" id="WP_344959728.1">
    <property type="nucleotide sequence ID" value="NZ_BAABCX010000006.1"/>
</dbReference>
<gene>
    <name evidence="1" type="ORF">GCM10022394_31020</name>
</gene>
<evidence type="ECO:0008006" key="3">
    <source>
        <dbReference type="Google" id="ProtNLM"/>
    </source>
</evidence>
<comment type="caution">
    <text evidence="1">The sequence shown here is derived from an EMBL/GenBank/DDBJ whole genome shotgun (WGS) entry which is preliminary data.</text>
</comment>
<dbReference type="EMBL" id="BAABCX010000006">
    <property type="protein sequence ID" value="GAA3548700.1"/>
    <property type="molecule type" value="Genomic_DNA"/>
</dbReference>
<evidence type="ECO:0000313" key="2">
    <source>
        <dbReference type="Proteomes" id="UP001500795"/>
    </source>
</evidence>
<keyword evidence="2" id="KW-1185">Reference proteome</keyword>
<dbReference type="InterPro" id="IPR029068">
    <property type="entry name" value="Glyas_Bleomycin-R_OHBP_Dase"/>
</dbReference>
<protein>
    <recommendedName>
        <fullName evidence="3">4-hydroxyphenylpyruvate dioxygenase</fullName>
    </recommendedName>
</protein>
<dbReference type="SUPFAM" id="SSF54593">
    <property type="entry name" value="Glyoxalase/Bleomycin resistance protein/Dihydroxybiphenyl dioxygenase"/>
    <property type="match status" value="1"/>
</dbReference>
<dbReference type="Gene3D" id="3.10.180.10">
    <property type="entry name" value="2,3-Dihydroxybiphenyl 1,2-Dioxygenase, domain 1"/>
    <property type="match status" value="1"/>
</dbReference>
<proteinExistence type="predicted"/>
<accession>A0ABP6WDZ2</accession>
<sequence>MLSGFKRLNILYDRKDEGEFFHFYTHEVHGVFFEVVQRLGYSRYGEVNAHIRLASQAREYKAAQS</sequence>